<evidence type="ECO:0000313" key="11">
    <source>
        <dbReference type="EMBL" id="TDE41396.1"/>
    </source>
</evidence>
<keyword evidence="12" id="KW-1185">Reference proteome</keyword>
<dbReference type="Gene3D" id="1.20.5.1930">
    <property type="match status" value="1"/>
</dbReference>
<protein>
    <recommendedName>
        <fullName evidence="2">histidine kinase</fullName>
        <ecNumber evidence="2">2.7.13.3</ecNumber>
    </recommendedName>
</protein>
<dbReference type="GO" id="GO:0000155">
    <property type="term" value="F:phosphorelay sensor kinase activity"/>
    <property type="evidence" value="ECO:0007669"/>
    <property type="project" value="InterPro"/>
</dbReference>
<sequence length="284" mass="30119">MIPGRPGRLVTMVMFGAAAFHVPRRPWLVMSLSIVWTIGYGLFIPQAYKGLSVVTDLVIMGVAPVSVGHALRLRGERVAQAARLDHAEARRAMAEDRAVLARDVHDSVGHHLTAIHMQATAIRRALRGQAPTADRALGTIAELSSAALKEVRALLDTLREAPATPGLEEIEDLAARRGSYGLPRCAGGAHQRRPPFGCHQGGGASAAQPDRGDDVDHGQRPRPCRSGGARHQGHARTRTPAWGNVHGRPGPQHGWLVEAVVPITKGLASPKGQAQPSSAAGNPT</sequence>
<accession>A0A4V2Z8R6</accession>
<keyword evidence="3" id="KW-0597">Phosphoprotein</keyword>
<comment type="catalytic activity">
    <reaction evidence="1">
        <text>ATP + protein L-histidine = ADP + protein N-phospho-L-histidine.</text>
        <dbReference type="EC" id="2.7.13.3"/>
    </reaction>
</comment>
<feature type="domain" description="Signal transduction histidine kinase subgroup 3 dimerisation and phosphoacceptor" evidence="10">
    <location>
        <begin position="97"/>
        <end position="161"/>
    </location>
</feature>
<dbReference type="GO" id="GO:0046983">
    <property type="term" value="F:protein dimerization activity"/>
    <property type="evidence" value="ECO:0007669"/>
    <property type="project" value="InterPro"/>
</dbReference>
<dbReference type="Proteomes" id="UP000295136">
    <property type="component" value="Unassembled WGS sequence"/>
</dbReference>
<dbReference type="Pfam" id="PF07730">
    <property type="entry name" value="HisKA_3"/>
    <property type="match status" value="1"/>
</dbReference>
<keyword evidence="6 11" id="KW-0418">Kinase</keyword>
<dbReference type="PANTHER" id="PTHR24421:SF10">
    <property type="entry name" value="NITRATE_NITRITE SENSOR PROTEIN NARQ"/>
    <property type="match status" value="1"/>
</dbReference>
<comment type="caution">
    <text evidence="11">The sequence shown here is derived from an EMBL/GenBank/DDBJ whole genome shotgun (WGS) entry which is preliminary data.</text>
</comment>
<evidence type="ECO:0000256" key="1">
    <source>
        <dbReference type="ARBA" id="ARBA00000085"/>
    </source>
</evidence>
<dbReference type="EC" id="2.7.13.3" evidence="2"/>
<proteinExistence type="predicted"/>
<dbReference type="GO" id="GO:0005524">
    <property type="term" value="F:ATP binding"/>
    <property type="evidence" value="ECO:0007669"/>
    <property type="project" value="UniProtKB-KW"/>
</dbReference>
<dbReference type="InterPro" id="IPR011712">
    <property type="entry name" value="Sig_transdc_His_kin_sub3_dim/P"/>
</dbReference>
<feature type="region of interest" description="Disordered" evidence="9">
    <location>
        <begin position="185"/>
        <end position="250"/>
    </location>
</feature>
<evidence type="ECO:0000256" key="3">
    <source>
        <dbReference type="ARBA" id="ARBA00022553"/>
    </source>
</evidence>
<evidence type="ECO:0000259" key="10">
    <source>
        <dbReference type="Pfam" id="PF07730"/>
    </source>
</evidence>
<evidence type="ECO:0000256" key="2">
    <source>
        <dbReference type="ARBA" id="ARBA00012438"/>
    </source>
</evidence>
<gene>
    <name evidence="11" type="ORF">E1295_30405</name>
</gene>
<keyword evidence="5" id="KW-0547">Nucleotide-binding</keyword>
<keyword evidence="7" id="KW-0067">ATP-binding</keyword>
<dbReference type="EMBL" id="SMLD01000099">
    <property type="protein sequence ID" value="TDE41396.1"/>
    <property type="molecule type" value="Genomic_DNA"/>
</dbReference>
<feature type="compositionally biased region" description="Basic and acidic residues" evidence="9">
    <location>
        <begin position="210"/>
        <end position="219"/>
    </location>
</feature>
<evidence type="ECO:0000256" key="4">
    <source>
        <dbReference type="ARBA" id="ARBA00022679"/>
    </source>
</evidence>
<evidence type="ECO:0000256" key="8">
    <source>
        <dbReference type="ARBA" id="ARBA00023012"/>
    </source>
</evidence>
<evidence type="ECO:0000256" key="9">
    <source>
        <dbReference type="SAM" id="MobiDB-lite"/>
    </source>
</evidence>
<dbReference type="AlphaFoldDB" id="A0A4V2Z8R6"/>
<evidence type="ECO:0000256" key="5">
    <source>
        <dbReference type="ARBA" id="ARBA00022741"/>
    </source>
</evidence>
<dbReference type="InterPro" id="IPR050482">
    <property type="entry name" value="Sensor_HK_TwoCompSys"/>
</dbReference>
<dbReference type="GO" id="GO:0016020">
    <property type="term" value="C:membrane"/>
    <property type="evidence" value="ECO:0007669"/>
    <property type="project" value="InterPro"/>
</dbReference>
<evidence type="ECO:0000313" key="12">
    <source>
        <dbReference type="Proteomes" id="UP000295136"/>
    </source>
</evidence>
<dbReference type="PANTHER" id="PTHR24421">
    <property type="entry name" value="NITRATE/NITRITE SENSOR PROTEIN NARX-RELATED"/>
    <property type="match status" value="1"/>
</dbReference>
<keyword evidence="8" id="KW-0902">Two-component regulatory system</keyword>
<evidence type="ECO:0000256" key="7">
    <source>
        <dbReference type="ARBA" id="ARBA00022840"/>
    </source>
</evidence>
<evidence type="ECO:0000256" key="6">
    <source>
        <dbReference type="ARBA" id="ARBA00022777"/>
    </source>
</evidence>
<reference evidence="11 12" key="1">
    <citation type="submission" date="2019-03" db="EMBL/GenBank/DDBJ databases">
        <title>Draft genome sequences of novel Actinobacteria.</title>
        <authorList>
            <person name="Sahin N."/>
            <person name="Ay H."/>
            <person name="Saygin H."/>
        </authorList>
    </citation>
    <scope>NUCLEOTIDE SEQUENCE [LARGE SCALE GENOMIC DNA]</scope>
    <source>
        <strain evidence="11 12">6K102</strain>
    </source>
</reference>
<organism evidence="11 12">
    <name type="scientific">Nonomuraea mesophila</name>
    <dbReference type="NCBI Taxonomy" id="2530382"/>
    <lineage>
        <taxon>Bacteria</taxon>
        <taxon>Bacillati</taxon>
        <taxon>Actinomycetota</taxon>
        <taxon>Actinomycetes</taxon>
        <taxon>Streptosporangiales</taxon>
        <taxon>Streptosporangiaceae</taxon>
        <taxon>Nonomuraea</taxon>
    </lineage>
</organism>
<keyword evidence="4" id="KW-0808">Transferase</keyword>
<name>A0A4V2Z8R6_9ACTN</name>